<protein>
    <submittedName>
        <fullName evidence="2">ROK family protein</fullName>
    </submittedName>
</protein>
<dbReference type="PANTHER" id="PTHR18964:SF170">
    <property type="entry name" value="SUGAR KINASE"/>
    <property type="match status" value="1"/>
</dbReference>
<sequence length="293" mass="32417">MVYLVFDIGGTALKYGLLSKDGTIIEKYSEVIPESYESLLARMDQLCKTYQNLSGVAISSPGIFDYESGLLTTSSALEYLIGKPFLRDLSLRIQLPMSIENDGKCALLGEYWRGSAQEASIAAMFVIGTAVGGAILINGDIHRGAHKNGGELGYMLVQNRPEEQHYASLGGKIGFHGLLQYLNQKGYSIRNGLELFERAQEDQTVEKLYKEQLSYLVVTALNLQYSLDPEIIVVGGAVSQNPYFKRMLDETIEQVMARRANYMFPRLVIGKFGNDANLLGALYHFLKGGSLET</sequence>
<evidence type="ECO:0000313" key="3">
    <source>
        <dbReference type="Proteomes" id="UP001565242"/>
    </source>
</evidence>
<dbReference type="PANTHER" id="PTHR18964">
    <property type="entry name" value="ROK (REPRESSOR, ORF, KINASE) FAMILY"/>
    <property type="match status" value="1"/>
</dbReference>
<dbReference type="InterPro" id="IPR043129">
    <property type="entry name" value="ATPase_NBD"/>
</dbReference>
<comment type="caution">
    <text evidence="2">The sequence shown here is derived from an EMBL/GenBank/DDBJ whole genome shotgun (WGS) entry which is preliminary data.</text>
</comment>
<dbReference type="CDD" id="cd24152">
    <property type="entry name" value="ASKHA_NBD_ROK-like"/>
    <property type="match status" value="1"/>
</dbReference>
<accession>A0ABV4D904</accession>
<dbReference type="Pfam" id="PF00480">
    <property type="entry name" value="ROK"/>
    <property type="match status" value="1"/>
</dbReference>
<evidence type="ECO:0000313" key="2">
    <source>
        <dbReference type="EMBL" id="MEY8538233.1"/>
    </source>
</evidence>
<gene>
    <name evidence="2" type="ORF">AALM99_07245</name>
</gene>
<keyword evidence="3" id="KW-1185">Reference proteome</keyword>
<reference evidence="2 3" key="1">
    <citation type="submission" date="2024-03" db="EMBL/GenBank/DDBJ databases">
        <title>Mouse gut bacterial collection (mGBC) of GemPharmatech.</title>
        <authorList>
            <person name="He Y."/>
            <person name="Dong L."/>
            <person name="Wu D."/>
            <person name="Gao X."/>
            <person name="Lin Z."/>
        </authorList>
    </citation>
    <scope>NUCLEOTIDE SEQUENCE [LARGE SCALE GENOMIC DNA]</scope>
    <source>
        <strain evidence="2 3">20-218</strain>
    </source>
</reference>
<proteinExistence type="inferred from homology"/>
<dbReference type="InterPro" id="IPR000600">
    <property type="entry name" value="ROK"/>
</dbReference>
<dbReference type="Proteomes" id="UP001565242">
    <property type="component" value="Unassembled WGS sequence"/>
</dbReference>
<organism evidence="2 3">
    <name type="scientific">Lactococcus muris</name>
    <dbReference type="NCBI Taxonomy" id="2941330"/>
    <lineage>
        <taxon>Bacteria</taxon>
        <taxon>Bacillati</taxon>
        <taxon>Bacillota</taxon>
        <taxon>Bacilli</taxon>
        <taxon>Lactobacillales</taxon>
        <taxon>Streptococcaceae</taxon>
        <taxon>Lactococcus</taxon>
    </lineage>
</organism>
<dbReference type="SUPFAM" id="SSF53067">
    <property type="entry name" value="Actin-like ATPase domain"/>
    <property type="match status" value="1"/>
</dbReference>
<dbReference type="RefSeq" id="WP_202230394.1">
    <property type="nucleotide sequence ID" value="NZ_JBCLSQ010000016.1"/>
</dbReference>
<comment type="similarity">
    <text evidence="1">Belongs to the ROK (NagC/XylR) family.</text>
</comment>
<name>A0ABV4D904_9LACT</name>
<dbReference type="Gene3D" id="3.30.420.40">
    <property type="match status" value="2"/>
</dbReference>
<dbReference type="EMBL" id="JBCLSQ010000016">
    <property type="protein sequence ID" value="MEY8538233.1"/>
    <property type="molecule type" value="Genomic_DNA"/>
</dbReference>
<evidence type="ECO:0000256" key="1">
    <source>
        <dbReference type="ARBA" id="ARBA00006479"/>
    </source>
</evidence>